<proteinExistence type="predicted"/>
<reference evidence="3 4" key="1">
    <citation type="submission" date="2014-07" db="EMBL/GenBank/DDBJ databases">
        <title>Biosystematic studies on Modestobacter strains isolated from extreme hyper-arid desert soil and from historic building.</title>
        <authorList>
            <person name="Bukarasam K."/>
            <person name="Bull A."/>
            <person name="Girard G."/>
            <person name="van Wezel G."/>
            <person name="Goodfellow M."/>
        </authorList>
    </citation>
    <scope>NUCLEOTIDE SEQUENCE [LARGE SCALE GENOMIC DNA]</scope>
    <source>
        <strain evidence="3 4">KNN45-2b</strain>
    </source>
</reference>
<dbReference type="SUPFAM" id="SSF47789">
    <property type="entry name" value="C-terminal domain of RNA polymerase alpha subunit"/>
    <property type="match status" value="1"/>
</dbReference>
<gene>
    <name evidence="3" type="ORF">IN07_12600</name>
</gene>
<evidence type="ECO:0000313" key="4">
    <source>
        <dbReference type="Proteomes" id="UP000029713"/>
    </source>
</evidence>
<evidence type="ECO:0000313" key="3">
    <source>
        <dbReference type="EMBL" id="KGH46353.1"/>
    </source>
</evidence>
<name>A0A098Y678_9ACTN</name>
<dbReference type="GO" id="GO:0006351">
    <property type="term" value="P:DNA-templated transcription"/>
    <property type="evidence" value="ECO:0007669"/>
    <property type="project" value="InterPro"/>
</dbReference>
<dbReference type="InterPro" id="IPR011260">
    <property type="entry name" value="RNAP_asu_C"/>
</dbReference>
<comment type="caution">
    <text evidence="3">The sequence shown here is derived from an EMBL/GenBank/DDBJ whole genome shotgun (WGS) entry which is preliminary data.</text>
</comment>
<organism evidence="3 4">
    <name type="scientific">Modestobacter caceresii</name>
    <dbReference type="NCBI Taxonomy" id="1522368"/>
    <lineage>
        <taxon>Bacteria</taxon>
        <taxon>Bacillati</taxon>
        <taxon>Actinomycetota</taxon>
        <taxon>Actinomycetes</taxon>
        <taxon>Geodermatophilales</taxon>
        <taxon>Geodermatophilaceae</taxon>
        <taxon>Modestobacter</taxon>
    </lineage>
</organism>
<evidence type="ECO:0000259" key="2">
    <source>
        <dbReference type="Pfam" id="PF03118"/>
    </source>
</evidence>
<accession>A0A098Y678</accession>
<evidence type="ECO:0000256" key="1">
    <source>
        <dbReference type="SAM" id="MobiDB-lite"/>
    </source>
</evidence>
<dbReference type="Proteomes" id="UP000029713">
    <property type="component" value="Unassembled WGS sequence"/>
</dbReference>
<protein>
    <recommendedName>
        <fullName evidence="2">RNA polymerase alpha subunit C-terminal domain-containing protein</fullName>
    </recommendedName>
</protein>
<feature type="domain" description="RNA polymerase alpha subunit C-terminal" evidence="2">
    <location>
        <begin position="6"/>
        <end position="55"/>
    </location>
</feature>
<keyword evidence="4" id="KW-1185">Reference proteome</keyword>
<feature type="compositionally biased region" description="Basic and acidic residues" evidence="1">
    <location>
        <begin position="87"/>
        <end position="96"/>
    </location>
</feature>
<dbReference type="AlphaFoldDB" id="A0A098Y678"/>
<feature type="compositionally biased region" description="Pro residues" evidence="1">
    <location>
        <begin position="102"/>
        <end position="124"/>
    </location>
</feature>
<feature type="region of interest" description="Disordered" evidence="1">
    <location>
        <begin position="59"/>
        <end position="124"/>
    </location>
</feature>
<dbReference type="EMBL" id="JPMX01000052">
    <property type="protein sequence ID" value="KGH46353.1"/>
    <property type="molecule type" value="Genomic_DNA"/>
</dbReference>
<dbReference type="Gene3D" id="1.10.150.20">
    <property type="entry name" value="5' to 3' exonuclease, C-terminal subdomain"/>
    <property type="match status" value="1"/>
</dbReference>
<dbReference type="GO" id="GO:0003677">
    <property type="term" value="F:DNA binding"/>
    <property type="evidence" value="ECO:0007669"/>
    <property type="project" value="InterPro"/>
</dbReference>
<sequence>MPGATLRELGLPPRTVTVLNRAGVDSVAELAALTRAELAGIAGLGPGSLAAIRAVVPEPTTGSAGATEPEPVEEESPDAPAIPSFDSLRDPRRRTAFDVLAPAPPPAAPAAEPAPAPRHAPVGHPPPAEYRDLLRWGAHLAIAAVGVPLRVARWSVRTSLRRLLGD</sequence>
<dbReference type="GO" id="GO:0003899">
    <property type="term" value="F:DNA-directed RNA polymerase activity"/>
    <property type="evidence" value="ECO:0007669"/>
    <property type="project" value="InterPro"/>
</dbReference>
<dbReference type="Pfam" id="PF03118">
    <property type="entry name" value="RNA_pol_A_CTD"/>
    <property type="match status" value="1"/>
</dbReference>
<dbReference type="STRING" id="1522368.IN07_12600"/>